<dbReference type="EMBL" id="QVFU01000006">
    <property type="protein sequence ID" value="RFS46936.1"/>
    <property type="molecule type" value="Genomic_DNA"/>
</dbReference>
<dbReference type="OrthoDB" id="4320824at2"/>
<proteinExistence type="predicted"/>
<dbReference type="Proteomes" id="UP000262621">
    <property type="component" value="Unassembled WGS sequence"/>
</dbReference>
<gene>
    <name evidence="1" type="ORF">D0Q02_09165</name>
</gene>
<comment type="caution">
    <text evidence="1">The sequence shown here is derived from an EMBL/GenBank/DDBJ whole genome shotgun (WGS) entry which is preliminary data.</text>
</comment>
<dbReference type="RefSeq" id="WP_117227544.1">
    <property type="nucleotide sequence ID" value="NZ_CP061725.1"/>
</dbReference>
<organism evidence="1 2">
    <name type="scientific">Micromonospora craniellae</name>
    <dbReference type="NCBI Taxonomy" id="2294034"/>
    <lineage>
        <taxon>Bacteria</taxon>
        <taxon>Bacillati</taxon>
        <taxon>Actinomycetota</taxon>
        <taxon>Actinomycetes</taxon>
        <taxon>Micromonosporales</taxon>
        <taxon>Micromonosporaceae</taxon>
        <taxon>Micromonospora</taxon>
    </lineage>
</organism>
<accession>A0A372G2D6</accession>
<keyword evidence="2" id="KW-1185">Reference proteome</keyword>
<evidence type="ECO:0000313" key="1">
    <source>
        <dbReference type="EMBL" id="RFS46936.1"/>
    </source>
</evidence>
<evidence type="ECO:0000313" key="2">
    <source>
        <dbReference type="Proteomes" id="UP000262621"/>
    </source>
</evidence>
<sequence length="147" mass="16302">MRWEGHWHGFGPWVGSRADFAKEGPRRPGADLGDAETQIFLANTMTPVLTGHWLLRRNQAAAERTWTDVADATAWMRQVREANPAAGFGGPLLTVQERIERQRTSLVLGSDVAWGYYTPAFSYVSFAAVCCPNRFLPGIVCPSPPRT</sequence>
<reference evidence="1 2" key="1">
    <citation type="submission" date="2018-08" db="EMBL/GenBank/DDBJ databases">
        <title>Verrucosispora craniellae sp. nov., isolated from a marine sponge in the South China Sea.</title>
        <authorList>
            <person name="Li L."/>
            <person name="Lin H.W."/>
        </authorList>
    </citation>
    <scope>NUCLEOTIDE SEQUENCE [LARGE SCALE GENOMIC DNA]</scope>
    <source>
        <strain evidence="1 2">LHW63014</strain>
    </source>
</reference>
<dbReference type="AlphaFoldDB" id="A0A372G2D6"/>
<protein>
    <submittedName>
        <fullName evidence="1">Uncharacterized protein</fullName>
    </submittedName>
</protein>
<name>A0A372G2D6_9ACTN</name>